<dbReference type="CDD" id="cd02803">
    <property type="entry name" value="OYE_like_FMN_family"/>
    <property type="match status" value="1"/>
</dbReference>
<dbReference type="EMBL" id="CP036290">
    <property type="protein sequence ID" value="QDU83126.1"/>
    <property type="molecule type" value="Genomic_DNA"/>
</dbReference>
<dbReference type="InterPro" id="IPR013785">
    <property type="entry name" value="Aldolase_TIM"/>
</dbReference>
<evidence type="ECO:0000256" key="1">
    <source>
        <dbReference type="ARBA" id="ARBA00022630"/>
    </source>
</evidence>
<feature type="compositionally biased region" description="Basic and acidic residues" evidence="4">
    <location>
        <begin position="1"/>
        <end position="16"/>
    </location>
</feature>
<keyword evidence="3 6" id="KW-0560">Oxidoreductase</keyword>
<keyword evidence="1" id="KW-0285">Flavoprotein</keyword>
<dbReference type="RefSeq" id="WP_145182279.1">
    <property type="nucleotide sequence ID" value="NZ_CP036290.1"/>
</dbReference>
<dbReference type="PANTHER" id="PTHR43656">
    <property type="entry name" value="BINDING OXIDOREDUCTASE, PUTATIVE (AFU_ORTHOLOGUE AFUA_2G08260)-RELATED"/>
    <property type="match status" value="1"/>
</dbReference>
<dbReference type="InterPro" id="IPR051799">
    <property type="entry name" value="NADH_flavin_oxidoreductase"/>
</dbReference>
<dbReference type="InterPro" id="IPR001295">
    <property type="entry name" value="Dihydroorotate_DH_CS"/>
</dbReference>
<dbReference type="SUPFAM" id="SSF51395">
    <property type="entry name" value="FMN-linked oxidoreductases"/>
    <property type="match status" value="1"/>
</dbReference>
<keyword evidence="7" id="KW-1185">Reference proteome</keyword>
<dbReference type="PANTHER" id="PTHR43656:SF2">
    <property type="entry name" value="BINDING OXIDOREDUCTASE, PUTATIVE (AFU_ORTHOLOGUE AFUA_2G08260)-RELATED"/>
    <property type="match status" value="1"/>
</dbReference>
<dbReference type="GO" id="GO:0010181">
    <property type="term" value="F:FMN binding"/>
    <property type="evidence" value="ECO:0007669"/>
    <property type="project" value="InterPro"/>
</dbReference>
<name>A0A518CV73_9BACT</name>
<feature type="domain" description="NADH:flavin oxidoreductase/NADH oxidase N-terminal" evidence="5">
    <location>
        <begin position="37"/>
        <end position="344"/>
    </location>
</feature>
<organism evidence="6 7">
    <name type="scientific">Rohdeia mirabilis</name>
    <dbReference type="NCBI Taxonomy" id="2528008"/>
    <lineage>
        <taxon>Bacteria</taxon>
        <taxon>Pseudomonadati</taxon>
        <taxon>Planctomycetota</taxon>
        <taxon>Planctomycetia</taxon>
        <taxon>Planctomycetia incertae sedis</taxon>
        <taxon>Rohdeia</taxon>
    </lineage>
</organism>
<dbReference type="EC" id="1.-.-.-" evidence="6"/>
<dbReference type="GO" id="GO:0006207">
    <property type="term" value="P:'de novo' pyrimidine nucleobase biosynthetic process"/>
    <property type="evidence" value="ECO:0007669"/>
    <property type="project" value="InterPro"/>
</dbReference>
<evidence type="ECO:0000259" key="5">
    <source>
        <dbReference type="Pfam" id="PF00724"/>
    </source>
</evidence>
<evidence type="ECO:0000256" key="2">
    <source>
        <dbReference type="ARBA" id="ARBA00022643"/>
    </source>
</evidence>
<dbReference type="InterPro" id="IPR001155">
    <property type="entry name" value="OxRdtase_FMN_N"/>
</dbReference>
<proteinExistence type="predicted"/>
<dbReference type="Proteomes" id="UP000319342">
    <property type="component" value="Chromosome"/>
</dbReference>
<dbReference type="Gene3D" id="3.20.20.70">
    <property type="entry name" value="Aldolase class I"/>
    <property type="match status" value="1"/>
</dbReference>
<evidence type="ECO:0000256" key="4">
    <source>
        <dbReference type="SAM" id="MobiDB-lite"/>
    </source>
</evidence>
<sequence length="384" mass="41609">MPDPHDRDSTHCDPHAHSPHTPHPRVLTPFRFPRTGRTLPNRLALAAMTNMQSHADGSLGDDELAWLVARSSFGIVTTCAAHVAQDGQGWDGELGVFDDALLPGLRRLASALDAAGTLALVQIFHGGVRAPSRLTGQQPWSASAFELDAPKFEVPRAATLEDIERTIAAFASAARRCAEAGFAGVELHGAHGYLITQFLGTVTNTRTDEWGGTLEKRARFAREVLAAVKAAVPDDFLVGMRLSPEVPDQGVVLDDALQLARWLTDDGVDFLHVSNWDSFKPPAAHPDSDRMLTAWFREAVGPDVPVIATGGVWTPAQADELLEQGADLVGLGRAAIGHARWPVDAATPGWEPQRPPYSAEHLRENALGEAFINYMKRWPDFVEA</sequence>
<feature type="region of interest" description="Disordered" evidence="4">
    <location>
        <begin position="1"/>
        <end position="31"/>
    </location>
</feature>
<dbReference type="GO" id="GO:0016627">
    <property type="term" value="F:oxidoreductase activity, acting on the CH-CH group of donors"/>
    <property type="evidence" value="ECO:0007669"/>
    <property type="project" value="InterPro"/>
</dbReference>
<evidence type="ECO:0000313" key="7">
    <source>
        <dbReference type="Proteomes" id="UP000319342"/>
    </source>
</evidence>
<protein>
    <submittedName>
        <fullName evidence="6">NADH oxidase</fullName>
        <ecNumber evidence="6">1.-.-.-</ecNumber>
    </submittedName>
</protein>
<evidence type="ECO:0000313" key="6">
    <source>
        <dbReference type="EMBL" id="QDU83126.1"/>
    </source>
</evidence>
<gene>
    <name evidence="6" type="ORF">Pla163_02220</name>
</gene>
<accession>A0A518CV73</accession>
<keyword evidence="2" id="KW-0288">FMN</keyword>
<reference evidence="6 7" key="1">
    <citation type="submission" date="2019-02" db="EMBL/GenBank/DDBJ databases">
        <title>Deep-cultivation of Planctomycetes and their phenomic and genomic characterization uncovers novel biology.</title>
        <authorList>
            <person name="Wiegand S."/>
            <person name="Jogler M."/>
            <person name="Boedeker C."/>
            <person name="Pinto D."/>
            <person name="Vollmers J."/>
            <person name="Rivas-Marin E."/>
            <person name="Kohn T."/>
            <person name="Peeters S.H."/>
            <person name="Heuer A."/>
            <person name="Rast P."/>
            <person name="Oberbeckmann S."/>
            <person name="Bunk B."/>
            <person name="Jeske O."/>
            <person name="Meyerdierks A."/>
            <person name="Storesund J.E."/>
            <person name="Kallscheuer N."/>
            <person name="Luecker S."/>
            <person name="Lage O.M."/>
            <person name="Pohl T."/>
            <person name="Merkel B.J."/>
            <person name="Hornburger P."/>
            <person name="Mueller R.-W."/>
            <person name="Bruemmer F."/>
            <person name="Labrenz M."/>
            <person name="Spormann A.M."/>
            <person name="Op den Camp H."/>
            <person name="Overmann J."/>
            <person name="Amann R."/>
            <person name="Jetten M.S.M."/>
            <person name="Mascher T."/>
            <person name="Medema M.H."/>
            <person name="Devos D.P."/>
            <person name="Kaster A.-K."/>
            <person name="Ovreas L."/>
            <person name="Rohde M."/>
            <person name="Galperin M.Y."/>
            <person name="Jogler C."/>
        </authorList>
    </citation>
    <scope>NUCLEOTIDE SEQUENCE [LARGE SCALE GENOMIC DNA]</scope>
    <source>
        <strain evidence="6 7">Pla163</strain>
    </source>
</reference>
<dbReference type="OrthoDB" id="9772736at2"/>
<dbReference type="Pfam" id="PF00724">
    <property type="entry name" value="Oxidored_FMN"/>
    <property type="match status" value="1"/>
</dbReference>
<dbReference type="AlphaFoldDB" id="A0A518CV73"/>
<dbReference type="PROSITE" id="PS00912">
    <property type="entry name" value="DHODEHASE_2"/>
    <property type="match status" value="1"/>
</dbReference>
<evidence type="ECO:0000256" key="3">
    <source>
        <dbReference type="ARBA" id="ARBA00023002"/>
    </source>
</evidence>